<dbReference type="PANTHER" id="PTHR46268">
    <property type="entry name" value="STRESS RESPONSE PROTEIN NHAX"/>
    <property type="match status" value="1"/>
</dbReference>
<organism evidence="7 8">
    <name type="scientific">Coxiella burnetii (strain Dugway 5J108-111)</name>
    <dbReference type="NCBI Taxonomy" id="434922"/>
    <lineage>
        <taxon>Bacteria</taxon>
        <taxon>Pseudomonadati</taxon>
        <taxon>Pseudomonadota</taxon>
        <taxon>Gammaproteobacteria</taxon>
        <taxon>Legionellales</taxon>
        <taxon>Coxiellaceae</taxon>
        <taxon>Coxiella</taxon>
    </lineage>
</organism>
<dbReference type="CDD" id="cd23657">
    <property type="entry name" value="USP-A-like"/>
    <property type="match status" value="1"/>
</dbReference>
<dbReference type="Gene3D" id="3.40.50.620">
    <property type="entry name" value="HUPs"/>
    <property type="match status" value="1"/>
</dbReference>
<evidence type="ECO:0000256" key="4">
    <source>
        <dbReference type="ARBA" id="ARBA00022490"/>
    </source>
</evidence>
<comment type="similarity">
    <text evidence="2 5">Belongs to the universal stress protein A family.</text>
</comment>
<name>A9KGZ9_COXBN</name>
<proteinExistence type="inferred from homology"/>
<evidence type="ECO:0000256" key="2">
    <source>
        <dbReference type="ARBA" id="ARBA00008791"/>
    </source>
</evidence>
<reference evidence="7 8" key="1">
    <citation type="journal article" date="2009" name="Infect. Immun.">
        <title>Comparative genomics reveal extensive transposon-mediated genomic plasticity and diversity among potential effector proteins within the genus Coxiella.</title>
        <authorList>
            <person name="Beare P.A."/>
            <person name="Unsworth N."/>
            <person name="Andoh M."/>
            <person name="Voth D.E."/>
            <person name="Omsland A."/>
            <person name="Gilk S.D."/>
            <person name="Williams K.P."/>
            <person name="Sobral B.W."/>
            <person name="Kupko J.J.III."/>
            <person name="Porcella S.F."/>
            <person name="Samuel J.E."/>
            <person name="Heinzen R.A."/>
        </authorList>
    </citation>
    <scope>NUCLEOTIDE SEQUENCE [LARGE SCALE GENOMIC DNA]</scope>
    <source>
        <strain evidence="7 8">Dugway 5J108-111</strain>
    </source>
</reference>
<dbReference type="InterPro" id="IPR006016">
    <property type="entry name" value="UspA"/>
</dbReference>
<dbReference type="PRINTS" id="PR01438">
    <property type="entry name" value="UNVRSLSTRESS"/>
</dbReference>
<dbReference type="Pfam" id="PF00582">
    <property type="entry name" value="Usp"/>
    <property type="match status" value="1"/>
</dbReference>
<dbReference type="KEGG" id="cbd:CBUD_2080"/>
<feature type="domain" description="UspA" evidence="6">
    <location>
        <begin position="3"/>
        <end position="141"/>
    </location>
</feature>
<comment type="subunit">
    <text evidence="3">Homodimer.</text>
</comment>
<gene>
    <name evidence="7" type="ordered locus">CBUD_2080</name>
</gene>
<dbReference type="PIRSF" id="PIRSF006276">
    <property type="entry name" value="UspA"/>
    <property type="match status" value="1"/>
</dbReference>
<dbReference type="InterPro" id="IPR006015">
    <property type="entry name" value="Universal_stress_UspA"/>
</dbReference>
<evidence type="ECO:0000313" key="8">
    <source>
        <dbReference type="Proteomes" id="UP000008555"/>
    </source>
</evidence>
<dbReference type="PANTHER" id="PTHR46268:SF23">
    <property type="entry name" value="UNIVERSAL STRESS PROTEIN A-RELATED"/>
    <property type="match status" value="1"/>
</dbReference>
<dbReference type="RefSeq" id="WP_005769705.1">
    <property type="nucleotide sequence ID" value="NC_009727.1"/>
</dbReference>
<sequence>MHYKHILAAIDLSPRSQEVIDRAAEVAASNNATLDVVHVIEHSPVAYGGEFSIPINVNLEQTIESEARKALTELCHTVKVPSERQHTLSGVVKHMVIELAEKLNIDLIVVGTHGHHGLDKLLGSRANAILHVATCDVLAVRMKE</sequence>
<dbReference type="EMBL" id="CP000733">
    <property type="protein sequence ID" value="ABS77605.1"/>
    <property type="molecule type" value="Genomic_DNA"/>
</dbReference>
<accession>A9KGZ9</accession>
<dbReference type="HOGENOM" id="CLU_049301_11_3_6"/>
<evidence type="ECO:0000256" key="1">
    <source>
        <dbReference type="ARBA" id="ARBA00004496"/>
    </source>
</evidence>
<evidence type="ECO:0000256" key="3">
    <source>
        <dbReference type="ARBA" id="ARBA00011738"/>
    </source>
</evidence>
<dbReference type="GO" id="GO:0005737">
    <property type="term" value="C:cytoplasm"/>
    <property type="evidence" value="ECO:0007669"/>
    <property type="project" value="UniProtKB-SubCell"/>
</dbReference>
<evidence type="ECO:0000313" key="7">
    <source>
        <dbReference type="EMBL" id="ABS77605.1"/>
    </source>
</evidence>
<dbReference type="AlphaFoldDB" id="A9KGZ9"/>
<protein>
    <recommendedName>
        <fullName evidence="5">Universal stress protein</fullName>
    </recommendedName>
</protein>
<keyword evidence="4 5" id="KW-0963">Cytoplasm</keyword>
<dbReference type="InterPro" id="IPR014729">
    <property type="entry name" value="Rossmann-like_a/b/a_fold"/>
</dbReference>
<comment type="function">
    <text evidence="5">Involved in stress response.</text>
</comment>
<dbReference type="Proteomes" id="UP000008555">
    <property type="component" value="Chromosome"/>
</dbReference>
<comment type="subcellular location">
    <subcellularLocation>
        <location evidence="1 5">Cytoplasm</location>
    </subcellularLocation>
</comment>
<evidence type="ECO:0000256" key="5">
    <source>
        <dbReference type="PIRNR" id="PIRNR006276"/>
    </source>
</evidence>
<evidence type="ECO:0000259" key="6">
    <source>
        <dbReference type="Pfam" id="PF00582"/>
    </source>
</evidence>
<dbReference type="SUPFAM" id="SSF52402">
    <property type="entry name" value="Adenine nucleotide alpha hydrolases-like"/>
    <property type="match status" value="1"/>
</dbReference>